<reference evidence="4" key="2">
    <citation type="submission" date="2015-01" db="EMBL/GenBank/DDBJ databases">
        <title>Evolutionary Origins and Diversification of the Mycorrhizal Mutualists.</title>
        <authorList>
            <consortium name="DOE Joint Genome Institute"/>
            <consortium name="Mycorrhizal Genomics Consortium"/>
            <person name="Kohler A."/>
            <person name="Kuo A."/>
            <person name="Nagy L.G."/>
            <person name="Floudas D."/>
            <person name="Copeland A."/>
            <person name="Barry K.W."/>
            <person name="Cichocki N."/>
            <person name="Veneault-Fourrey C."/>
            <person name="LaButti K."/>
            <person name="Lindquist E.A."/>
            <person name="Lipzen A."/>
            <person name="Lundell T."/>
            <person name="Morin E."/>
            <person name="Murat C."/>
            <person name="Riley R."/>
            <person name="Ohm R."/>
            <person name="Sun H."/>
            <person name="Tunlid A."/>
            <person name="Henrissat B."/>
            <person name="Grigoriev I.V."/>
            <person name="Hibbett D.S."/>
            <person name="Martin F."/>
        </authorList>
    </citation>
    <scope>NUCLEOTIDE SEQUENCE [LARGE SCALE GENOMIC DNA]</scope>
    <source>
        <strain evidence="4">MAFF 305830</strain>
    </source>
</reference>
<protein>
    <submittedName>
        <fullName evidence="3">Uncharacterized protein</fullName>
    </submittedName>
</protein>
<dbReference type="EMBL" id="KN824295">
    <property type="protein sequence ID" value="KIM28046.1"/>
    <property type="molecule type" value="Genomic_DNA"/>
</dbReference>
<accession>A0A0C3B9B9</accession>
<evidence type="ECO:0000256" key="2">
    <source>
        <dbReference type="SAM" id="Phobius"/>
    </source>
</evidence>
<evidence type="ECO:0000313" key="4">
    <source>
        <dbReference type="Proteomes" id="UP000054097"/>
    </source>
</evidence>
<organism evidence="3 4">
    <name type="scientific">Serendipita vermifera MAFF 305830</name>
    <dbReference type="NCBI Taxonomy" id="933852"/>
    <lineage>
        <taxon>Eukaryota</taxon>
        <taxon>Fungi</taxon>
        <taxon>Dikarya</taxon>
        <taxon>Basidiomycota</taxon>
        <taxon>Agaricomycotina</taxon>
        <taxon>Agaricomycetes</taxon>
        <taxon>Sebacinales</taxon>
        <taxon>Serendipitaceae</taxon>
        <taxon>Serendipita</taxon>
    </lineage>
</organism>
<keyword evidence="4" id="KW-1185">Reference proteome</keyword>
<keyword evidence="2" id="KW-0812">Transmembrane</keyword>
<proteinExistence type="predicted"/>
<dbReference type="AlphaFoldDB" id="A0A0C3B9B9"/>
<name>A0A0C3B9B9_SERVB</name>
<dbReference type="HOGENOM" id="CLU_1074278_0_0_1"/>
<dbReference type="Proteomes" id="UP000054097">
    <property type="component" value="Unassembled WGS sequence"/>
</dbReference>
<sequence length="259" mass="27978">MSLRFPPEITISSGINTGPPVTFVSPSPGSSSFGYDGPSSSWPSAEPTSLAGLTGSDAPTFFSNKGAIAGVFTALGLLLISLCAVIYIGWIHRRRKQAKQSPVETVLDFKTNPDPLYPYVGSDPPKESSVRPTSSSRSISLASIAEWWARRKGGRRSSQFRDLFYRSRSPTLAEKDDVGEEDQWTLGKVLEDQHQHQVIAQPAPTARRSSRFIEVPTALGSPLPDGRGSGGKRYTLEDAMLPSSPAPYDNGGRHPYAQG</sequence>
<keyword evidence="2" id="KW-1133">Transmembrane helix</keyword>
<keyword evidence="2" id="KW-0472">Membrane</keyword>
<reference evidence="3 4" key="1">
    <citation type="submission" date="2014-04" db="EMBL/GenBank/DDBJ databases">
        <authorList>
            <consortium name="DOE Joint Genome Institute"/>
            <person name="Kuo A."/>
            <person name="Zuccaro A."/>
            <person name="Kohler A."/>
            <person name="Nagy L.G."/>
            <person name="Floudas D."/>
            <person name="Copeland A."/>
            <person name="Barry K.W."/>
            <person name="Cichocki N."/>
            <person name="Veneault-Fourrey C."/>
            <person name="LaButti K."/>
            <person name="Lindquist E.A."/>
            <person name="Lipzen A."/>
            <person name="Lundell T."/>
            <person name="Morin E."/>
            <person name="Murat C."/>
            <person name="Sun H."/>
            <person name="Tunlid A."/>
            <person name="Henrissat B."/>
            <person name="Grigoriev I.V."/>
            <person name="Hibbett D.S."/>
            <person name="Martin F."/>
            <person name="Nordberg H.P."/>
            <person name="Cantor M.N."/>
            <person name="Hua S.X."/>
        </authorList>
    </citation>
    <scope>NUCLEOTIDE SEQUENCE [LARGE SCALE GENOMIC DNA]</scope>
    <source>
        <strain evidence="3 4">MAFF 305830</strain>
    </source>
</reference>
<gene>
    <name evidence="3" type="ORF">M408DRAFT_329701</name>
</gene>
<feature type="region of interest" description="Disordered" evidence="1">
    <location>
        <begin position="215"/>
        <end position="259"/>
    </location>
</feature>
<feature type="transmembrane region" description="Helical" evidence="2">
    <location>
        <begin position="67"/>
        <end position="90"/>
    </location>
</feature>
<evidence type="ECO:0000256" key="1">
    <source>
        <dbReference type="SAM" id="MobiDB-lite"/>
    </source>
</evidence>
<evidence type="ECO:0000313" key="3">
    <source>
        <dbReference type="EMBL" id="KIM28046.1"/>
    </source>
</evidence>